<dbReference type="Proteomes" id="UP000030907">
    <property type="component" value="Chromosome"/>
</dbReference>
<evidence type="ECO:0000256" key="2">
    <source>
        <dbReference type="PROSITE-ProRule" id="PRU00335"/>
    </source>
</evidence>
<dbReference type="PROSITE" id="PS50977">
    <property type="entry name" value="HTH_TETR_2"/>
    <property type="match status" value="1"/>
</dbReference>
<feature type="domain" description="HTH tetR-type" evidence="3">
    <location>
        <begin position="14"/>
        <end position="74"/>
    </location>
</feature>
<dbReference type="InterPro" id="IPR001647">
    <property type="entry name" value="HTH_TetR"/>
</dbReference>
<evidence type="ECO:0000313" key="5">
    <source>
        <dbReference type="Proteomes" id="UP000030907"/>
    </source>
</evidence>
<name>A0A0A7PB12_9SPHN</name>
<dbReference type="PRINTS" id="PR00455">
    <property type="entry name" value="HTHTETR"/>
</dbReference>
<sequence length="199" mass="22364">MKTTTKTRSTEAIRLDAAAWTDAALELLASNGIDGVRIELLAKRLEVTKGSFYWHFKDRDALHQAMLEQWRKSATLALIERLDRGEASPEARLRRLLRLPIMGQRSARAADVELAVRLWGRREPRAQAALEEIDQLRLRYISGLMMQCGADAPEAEARAILAYSYMRVAATLVATEARETMDRCEALLIGIRPSVEQAS</sequence>
<organism evidence="4 5">
    <name type="scientific">Sphingopyxis fribergensis</name>
    <dbReference type="NCBI Taxonomy" id="1515612"/>
    <lineage>
        <taxon>Bacteria</taxon>
        <taxon>Pseudomonadati</taxon>
        <taxon>Pseudomonadota</taxon>
        <taxon>Alphaproteobacteria</taxon>
        <taxon>Sphingomonadales</taxon>
        <taxon>Sphingomonadaceae</taxon>
        <taxon>Sphingopyxis</taxon>
    </lineage>
</organism>
<dbReference type="STRING" id="1515612.SKP52_00910"/>
<protein>
    <submittedName>
        <fullName evidence="4">Regulatory protein TetR</fullName>
    </submittedName>
</protein>
<dbReference type="EMBL" id="CP009122">
    <property type="protein sequence ID" value="AJA07124.1"/>
    <property type="molecule type" value="Genomic_DNA"/>
</dbReference>
<dbReference type="PANTHER" id="PTHR30055">
    <property type="entry name" value="HTH-TYPE TRANSCRIPTIONAL REGULATOR RUTR"/>
    <property type="match status" value="1"/>
</dbReference>
<dbReference type="PANTHER" id="PTHR30055:SF239">
    <property type="entry name" value="TRANSCRIPTIONAL REGULATORY PROTEIN"/>
    <property type="match status" value="1"/>
</dbReference>
<dbReference type="OrthoDB" id="3218408at2"/>
<dbReference type="InterPro" id="IPR050109">
    <property type="entry name" value="HTH-type_TetR-like_transc_reg"/>
</dbReference>
<dbReference type="GO" id="GO:0000976">
    <property type="term" value="F:transcription cis-regulatory region binding"/>
    <property type="evidence" value="ECO:0007669"/>
    <property type="project" value="TreeGrafter"/>
</dbReference>
<dbReference type="SUPFAM" id="SSF46689">
    <property type="entry name" value="Homeodomain-like"/>
    <property type="match status" value="1"/>
</dbReference>
<keyword evidence="5" id="KW-1185">Reference proteome</keyword>
<dbReference type="GO" id="GO:0003700">
    <property type="term" value="F:DNA-binding transcription factor activity"/>
    <property type="evidence" value="ECO:0007669"/>
    <property type="project" value="TreeGrafter"/>
</dbReference>
<accession>A0A0A7PB12</accession>
<reference evidence="4 5" key="1">
    <citation type="journal article" date="2015" name="Int. J. Syst. Evol. Microbiol.">
        <title>Description of Sphingopyxis fribergensis sp. nov. - a soil bacterium with the ability to degrade styrene and phenylacetic acid.</title>
        <authorList>
            <person name="Oelschlagel M."/>
            <person name="Ruckert C."/>
            <person name="Kalinowski J."/>
            <person name="Schmidt G."/>
            <person name="Schlomann M."/>
            <person name="Tischler D."/>
        </authorList>
    </citation>
    <scope>NUCLEOTIDE SEQUENCE [LARGE SCALE GENOMIC DNA]</scope>
    <source>
        <strain evidence="4 5">Kp5.2</strain>
    </source>
</reference>
<dbReference type="Pfam" id="PF00440">
    <property type="entry name" value="TetR_N"/>
    <property type="match status" value="1"/>
</dbReference>
<dbReference type="KEGG" id="sphk:SKP52_00910"/>
<dbReference type="AlphaFoldDB" id="A0A0A7PB12"/>
<gene>
    <name evidence="4" type="ORF">SKP52_00910</name>
</gene>
<dbReference type="InterPro" id="IPR009057">
    <property type="entry name" value="Homeodomain-like_sf"/>
</dbReference>
<dbReference type="RefSeq" id="WP_052207688.1">
    <property type="nucleotide sequence ID" value="NZ_CP009122.1"/>
</dbReference>
<proteinExistence type="predicted"/>
<evidence type="ECO:0000259" key="3">
    <source>
        <dbReference type="PROSITE" id="PS50977"/>
    </source>
</evidence>
<dbReference type="Gene3D" id="1.10.357.10">
    <property type="entry name" value="Tetracycline Repressor, domain 2"/>
    <property type="match status" value="1"/>
</dbReference>
<evidence type="ECO:0000256" key="1">
    <source>
        <dbReference type="ARBA" id="ARBA00023125"/>
    </source>
</evidence>
<evidence type="ECO:0000313" key="4">
    <source>
        <dbReference type="EMBL" id="AJA07124.1"/>
    </source>
</evidence>
<dbReference type="HOGENOM" id="CLU_095332_1_0_5"/>
<feature type="DNA-binding region" description="H-T-H motif" evidence="2">
    <location>
        <begin position="37"/>
        <end position="56"/>
    </location>
</feature>
<keyword evidence="1 2" id="KW-0238">DNA-binding</keyword>